<accession>A0A9W6PAN5</accession>
<dbReference type="EMBL" id="BSQG01000011">
    <property type="protein sequence ID" value="GLU50082.1"/>
    <property type="molecule type" value="Genomic_DNA"/>
</dbReference>
<dbReference type="Proteomes" id="UP001165092">
    <property type="component" value="Unassembled WGS sequence"/>
</dbReference>
<reference evidence="1" key="1">
    <citation type="submission" date="2023-02" db="EMBL/GenBank/DDBJ databases">
        <title>Nocardiopsis ansamitocini NBRC 112285.</title>
        <authorList>
            <person name="Ichikawa N."/>
            <person name="Sato H."/>
            <person name="Tonouchi N."/>
        </authorList>
    </citation>
    <scope>NUCLEOTIDE SEQUENCE</scope>
    <source>
        <strain evidence="1">NBRC 112285</strain>
    </source>
</reference>
<proteinExistence type="predicted"/>
<organism evidence="1 2">
    <name type="scientific">Nocardiopsis ansamitocini</name>
    <dbReference type="NCBI Taxonomy" id="1670832"/>
    <lineage>
        <taxon>Bacteria</taxon>
        <taxon>Bacillati</taxon>
        <taxon>Actinomycetota</taxon>
        <taxon>Actinomycetes</taxon>
        <taxon>Streptosporangiales</taxon>
        <taxon>Nocardiopsidaceae</taxon>
        <taxon>Nocardiopsis</taxon>
    </lineage>
</organism>
<protein>
    <recommendedName>
        <fullName evidence="3">DivIVA domain-containing protein</fullName>
    </recommendedName>
</protein>
<sequence>MADGTGACSQVPVARDVVGLSKNPERVQMVSIEQDDVQSPQFDVVLRGYDRNQVTTAVAAVLDSRSNEPAESSEWAHYLHGRIEFDVVLRGFDRGQVEAWFAANTGAHATEEEPAAPRPKREPPGFDVVLRGYDRNQVDEFVQRAQDTVDAASDVPPLGRAEAADTTFDVVLRGYDRSQVTTWIGQISEQLPD</sequence>
<dbReference type="NCBIfam" id="TIGR03544">
    <property type="entry name" value="DivI1A_domain"/>
    <property type="match status" value="1"/>
</dbReference>
<evidence type="ECO:0000313" key="1">
    <source>
        <dbReference type="EMBL" id="GLU50082.1"/>
    </source>
</evidence>
<gene>
    <name evidence="1" type="ORF">Nans01_44330</name>
</gene>
<comment type="caution">
    <text evidence="1">The sequence shown here is derived from an EMBL/GenBank/DDBJ whole genome shotgun (WGS) entry which is preliminary data.</text>
</comment>
<dbReference type="AlphaFoldDB" id="A0A9W6PAN5"/>
<evidence type="ECO:0000313" key="2">
    <source>
        <dbReference type="Proteomes" id="UP001165092"/>
    </source>
</evidence>
<dbReference type="InterPro" id="IPR019933">
    <property type="entry name" value="DivIVA_domain"/>
</dbReference>
<name>A0A9W6PAN5_9ACTN</name>
<keyword evidence="2" id="KW-1185">Reference proteome</keyword>
<evidence type="ECO:0008006" key="3">
    <source>
        <dbReference type="Google" id="ProtNLM"/>
    </source>
</evidence>